<reference evidence="1 2" key="1">
    <citation type="submission" date="2020-07" db="EMBL/GenBank/DDBJ databases">
        <title>Sequencing the genomes of 1000 actinobacteria strains.</title>
        <authorList>
            <person name="Klenk H.-P."/>
        </authorList>
    </citation>
    <scope>NUCLEOTIDE SEQUENCE [LARGE SCALE GENOMIC DNA]</scope>
    <source>
        <strain evidence="1 2">DSM 103164</strain>
    </source>
</reference>
<dbReference type="AlphaFoldDB" id="A0A7Z0DBA2"/>
<evidence type="ECO:0000313" key="1">
    <source>
        <dbReference type="EMBL" id="NYI72150.1"/>
    </source>
</evidence>
<comment type="caution">
    <text evidence="1">The sequence shown here is derived from an EMBL/GenBank/DDBJ whole genome shotgun (WGS) entry which is preliminary data.</text>
</comment>
<evidence type="ECO:0000313" key="2">
    <source>
        <dbReference type="Proteomes" id="UP000527616"/>
    </source>
</evidence>
<sequence length="24" mass="2604">MSRDVHCSHVTTLTGDCRIGKVTS</sequence>
<dbReference type="EMBL" id="JACBZS010000001">
    <property type="protein sequence ID" value="NYI72150.1"/>
    <property type="molecule type" value="Genomic_DNA"/>
</dbReference>
<dbReference type="Proteomes" id="UP000527616">
    <property type="component" value="Unassembled WGS sequence"/>
</dbReference>
<proteinExistence type="predicted"/>
<gene>
    <name evidence="1" type="ORF">GGQ54_002710</name>
</gene>
<organism evidence="1 2">
    <name type="scientific">Naumannella cuiyingiana</name>
    <dbReference type="NCBI Taxonomy" id="1347891"/>
    <lineage>
        <taxon>Bacteria</taxon>
        <taxon>Bacillati</taxon>
        <taxon>Actinomycetota</taxon>
        <taxon>Actinomycetes</taxon>
        <taxon>Propionibacteriales</taxon>
        <taxon>Propionibacteriaceae</taxon>
        <taxon>Naumannella</taxon>
    </lineage>
</organism>
<name>A0A7Z0DBA2_9ACTN</name>
<protein>
    <submittedName>
        <fullName evidence="1">Uncharacterized protein</fullName>
    </submittedName>
</protein>
<keyword evidence="2" id="KW-1185">Reference proteome</keyword>
<accession>A0A7Z0DBA2</accession>